<keyword evidence="3" id="KW-1185">Reference proteome</keyword>
<evidence type="ECO:0000256" key="1">
    <source>
        <dbReference type="SAM" id="MobiDB-lite"/>
    </source>
</evidence>
<reference evidence="2" key="2">
    <citation type="submission" date="2023-05" db="EMBL/GenBank/DDBJ databases">
        <authorList>
            <consortium name="Lawrence Berkeley National Laboratory"/>
            <person name="Steindorff A."/>
            <person name="Hensen N."/>
            <person name="Bonometti L."/>
            <person name="Westerberg I."/>
            <person name="Brannstrom I.O."/>
            <person name="Guillou S."/>
            <person name="Cros-Aarteil S."/>
            <person name="Calhoun S."/>
            <person name="Haridas S."/>
            <person name="Kuo A."/>
            <person name="Mondo S."/>
            <person name="Pangilinan J."/>
            <person name="Riley R."/>
            <person name="Labutti K."/>
            <person name="Andreopoulos B."/>
            <person name="Lipzen A."/>
            <person name="Chen C."/>
            <person name="Yanf M."/>
            <person name="Daum C."/>
            <person name="Ng V."/>
            <person name="Clum A."/>
            <person name="Ohm R."/>
            <person name="Martin F."/>
            <person name="Silar P."/>
            <person name="Natvig D."/>
            <person name="Lalanne C."/>
            <person name="Gautier V."/>
            <person name="Ament-Velasquez S.L."/>
            <person name="Kruys A."/>
            <person name="Hutchinson M.I."/>
            <person name="Powell A.J."/>
            <person name="Barry K."/>
            <person name="Miller A.N."/>
            <person name="Grigoriev I.V."/>
            <person name="Debuchy R."/>
            <person name="Gladieux P."/>
            <person name="Thoren M.H."/>
            <person name="Johannesson H."/>
        </authorList>
    </citation>
    <scope>NUCLEOTIDE SEQUENCE</scope>
    <source>
        <strain evidence="2">CBS 538.74</strain>
    </source>
</reference>
<evidence type="ECO:0000313" key="2">
    <source>
        <dbReference type="EMBL" id="KAK4155701.1"/>
    </source>
</evidence>
<feature type="region of interest" description="Disordered" evidence="1">
    <location>
        <begin position="308"/>
        <end position="343"/>
    </location>
</feature>
<feature type="region of interest" description="Disordered" evidence="1">
    <location>
        <begin position="150"/>
        <end position="217"/>
    </location>
</feature>
<feature type="region of interest" description="Disordered" evidence="1">
    <location>
        <begin position="60"/>
        <end position="137"/>
    </location>
</feature>
<reference evidence="2" key="1">
    <citation type="journal article" date="2023" name="Mol. Phylogenet. Evol.">
        <title>Genome-scale phylogeny and comparative genomics of the fungal order Sordariales.</title>
        <authorList>
            <person name="Hensen N."/>
            <person name="Bonometti L."/>
            <person name="Westerberg I."/>
            <person name="Brannstrom I.O."/>
            <person name="Guillou S."/>
            <person name="Cros-Aarteil S."/>
            <person name="Calhoun S."/>
            <person name="Haridas S."/>
            <person name="Kuo A."/>
            <person name="Mondo S."/>
            <person name="Pangilinan J."/>
            <person name="Riley R."/>
            <person name="LaButti K."/>
            <person name="Andreopoulos B."/>
            <person name="Lipzen A."/>
            <person name="Chen C."/>
            <person name="Yan M."/>
            <person name="Daum C."/>
            <person name="Ng V."/>
            <person name="Clum A."/>
            <person name="Steindorff A."/>
            <person name="Ohm R.A."/>
            <person name="Martin F."/>
            <person name="Silar P."/>
            <person name="Natvig D.O."/>
            <person name="Lalanne C."/>
            <person name="Gautier V."/>
            <person name="Ament-Velasquez S.L."/>
            <person name="Kruys A."/>
            <person name="Hutchinson M.I."/>
            <person name="Powell A.J."/>
            <person name="Barry K."/>
            <person name="Miller A.N."/>
            <person name="Grigoriev I.V."/>
            <person name="Debuchy R."/>
            <person name="Gladieux P."/>
            <person name="Hiltunen Thoren M."/>
            <person name="Johannesson H."/>
        </authorList>
    </citation>
    <scope>NUCLEOTIDE SEQUENCE</scope>
    <source>
        <strain evidence="2">CBS 538.74</strain>
    </source>
</reference>
<feature type="compositionally biased region" description="Low complexity" evidence="1">
    <location>
        <begin position="181"/>
        <end position="203"/>
    </location>
</feature>
<feature type="compositionally biased region" description="Acidic residues" evidence="1">
    <location>
        <begin position="163"/>
        <end position="176"/>
    </location>
</feature>
<feature type="region of interest" description="Disordered" evidence="1">
    <location>
        <begin position="1"/>
        <end position="31"/>
    </location>
</feature>
<feature type="compositionally biased region" description="Pro residues" evidence="1">
    <location>
        <begin position="204"/>
        <end position="216"/>
    </location>
</feature>
<organism evidence="2 3">
    <name type="scientific">Chaetomidium leptoderma</name>
    <dbReference type="NCBI Taxonomy" id="669021"/>
    <lineage>
        <taxon>Eukaryota</taxon>
        <taxon>Fungi</taxon>
        <taxon>Dikarya</taxon>
        <taxon>Ascomycota</taxon>
        <taxon>Pezizomycotina</taxon>
        <taxon>Sordariomycetes</taxon>
        <taxon>Sordariomycetidae</taxon>
        <taxon>Sordariales</taxon>
        <taxon>Chaetomiaceae</taxon>
        <taxon>Chaetomidium</taxon>
    </lineage>
</organism>
<feature type="compositionally biased region" description="Basic and acidic residues" evidence="1">
    <location>
        <begin position="75"/>
        <end position="86"/>
    </location>
</feature>
<protein>
    <submittedName>
        <fullName evidence="2">Uncharacterized protein</fullName>
    </submittedName>
</protein>
<dbReference type="EMBL" id="MU856882">
    <property type="protein sequence ID" value="KAK4155701.1"/>
    <property type="molecule type" value="Genomic_DNA"/>
</dbReference>
<comment type="caution">
    <text evidence="2">The sequence shown here is derived from an EMBL/GenBank/DDBJ whole genome shotgun (WGS) entry which is preliminary data.</text>
</comment>
<dbReference type="AlphaFoldDB" id="A0AAN6VSX0"/>
<proteinExistence type="predicted"/>
<sequence>MHFPDTPSYLVSPLGPAHQHNNLKTDPIHNDNANQLDTIVAGNDSSDFNLSSTPVHQLATDPAINSLSPSTAPADYRHGGEAHDEAETTTAAQYGATGFPLPSARTTATAGRDDEDTDEDADDRHPGTGHSLPGHLLPVHDDFFITDFYDADDEGHGSSGETAVDDDQEEELDDDFDRPFSQSLPPQHSSSSSPLTPAESTTPSPTPLAPAAPTPLSPTVSELRAWYDLPTSSSSPSSSEAETYSDSYYTDSAYDEYDSSSDDDDDGWRPLLTSAELAEVIILVEQGLDRLTTGMFEVLMGLDTDCEFDGEEDTCSDSEGEEGSDEGDSVWDTWDREDQEEEE</sequence>
<evidence type="ECO:0000313" key="3">
    <source>
        <dbReference type="Proteomes" id="UP001302745"/>
    </source>
</evidence>
<accession>A0AAN6VSX0</accession>
<dbReference type="Proteomes" id="UP001302745">
    <property type="component" value="Unassembled WGS sequence"/>
</dbReference>
<name>A0AAN6VSX0_9PEZI</name>
<gene>
    <name evidence="2" type="ORF">C8A00DRAFT_31451</name>
</gene>